<dbReference type="OrthoDB" id="4365556at2759"/>
<dbReference type="HOGENOM" id="CLU_690980_0_0_1"/>
<feature type="region of interest" description="Disordered" evidence="1">
    <location>
        <begin position="373"/>
        <end position="399"/>
    </location>
</feature>
<gene>
    <name evidence="3" type="ORF">PEX2_004830</name>
</gene>
<comment type="caution">
    <text evidence="3">The sequence shown here is derived from an EMBL/GenBank/DDBJ whole genome shotgun (WGS) entry which is preliminary data.</text>
</comment>
<feature type="domain" description="DUF7924" evidence="2">
    <location>
        <begin position="187"/>
        <end position="357"/>
    </location>
</feature>
<dbReference type="EMBL" id="JQFZ01000155">
    <property type="protein sequence ID" value="KGO57128.1"/>
    <property type="molecule type" value="Genomic_DNA"/>
</dbReference>
<feature type="compositionally biased region" description="Polar residues" evidence="1">
    <location>
        <begin position="382"/>
        <end position="392"/>
    </location>
</feature>
<dbReference type="RefSeq" id="XP_016598816.1">
    <property type="nucleotide sequence ID" value="XM_016737760.1"/>
</dbReference>
<evidence type="ECO:0000313" key="4">
    <source>
        <dbReference type="Proteomes" id="UP000030143"/>
    </source>
</evidence>
<proteinExistence type="predicted"/>
<dbReference type="InterPro" id="IPR057684">
    <property type="entry name" value="DUF7924"/>
</dbReference>
<evidence type="ECO:0000256" key="1">
    <source>
        <dbReference type="SAM" id="MobiDB-lite"/>
    </source>
</evidence>
<feature type="compositionally biased region" description="Polar residues" evidence="1">
    <location>
        <begin position="72"/>
        <end position="83"/>
    </location>
</feature>
<evidence type="ECO:0000313" key="3">
    <source>
        <dbReference type="EMBL" id="KGO57128.1"/>
    </source>
</evidence>
<organism evidence="3 4">
    <name type="scientific">Penicillium expansum</name>
    <name type="common">Blue mold rot fungus</name>
    <dbReference type="NCBI Taxonomy" id="27334"/>
    <lineage>
        <taxon>Eukaryota</taxon>
        <taxon>Fungi</taxon>
        <taxon>Dikarya</taxon>
        <taxon>Ascomycota</taxon>
        <taxon>Pezizomycotina</taxon>
        <taxon>Eurotiomycetes</taxon>
        <taxon>Eurotiomycetidae</taxon>
        <taxon>Eurotiales</taxon>
        <taxon>Aspergillaceae</taxon>
        <taxon>Penicillium</taxon>
    </lineage>
</organism>
<name>A0A0A2JR55_PENEN</name>
<accession>A0A0A2JR55</accession>
<dbReference type="Proteomes" id="UP000030143">
    <property type="component" value="Unassembled WGS sequence"/>
</dbReference>
<dbReference type="VEuPathDB" id="FungiDB:PEXP_027560"/>
<reference evidence="3 4" key="1">
    <citation type="journal article" date="2015" name="Mol. Plant Microbe Interact.">
        <title>Genome, transcriptome, and functional analyses of Penicillium expansum provide new insights into secondary metabolism and pathogenicity.</title>
        <authorList>
            <person name="Ballester A.R."/>
            <person name="Marcet-Houben M."/>
            <person name="Levin E."/>
            <person name="Sela N."/>
            <person name="Selma-Lazaro C."/>
            <person name="Carmona L."/>
            <person name="Wisniewski M."/>
            <person name="Droby S."/>
            <person name="Gonzalez-Candelas L."/>
            <person name="Gabaldon T."/>
        </authorList>
    </citation>
    <scope>NUCLEOTIDE SEQUENCE [LARGE SCALE GENOMIC DNA]</scope>
    <source>
        <strain evidence="3 4">MD-8</strain>
    </source>
</reference>
<sequence length="399" mass="44687">MSEYDFSLCAHNWSLARYLGFPVPSPTSVSPPRFDEEMSDSGPTSTPPAKRSVRTPASSPTSRRKRQKLSRAENTPTSTTANYKSPDYIRELIARGVRKSNEKPTEYKMMVGQLESRPANWQDLPSRTLDSFNEIIGTIGNEGSIHGGIIPLLMDNIGLTLNPETLAVMDIPFTKQCQLPIQVPLHENSKSIPAPYPDISVGLRRSQFMRYEPALHHLNHIASPIPKIPELVFPCFAIEAKGDSGGMDAETQNRHNTANMLFNLRQLSVLANGEEATHLSFDGVIKACSATITQQAITIFCHWVGQDEETHKLVFYSCSVKSVAFGATSHQDWNRASMYLQNAISFTVQKTMSQVKEDLPRWNKEIFRQIRLKEENQDQDAIPTTTPSSPKCSHQENKE</sequence>
<feature type="region of interest" description="Disordered" evidence="1">
    <location>
        <begin position="27"/>
        <end position="85"/>
    </location>
</feature>
<dbReference type="GeneID" id="27673179"/>
<dbReference type="Pfam" id="PF25545">
    <property type="entry name" value="DUF7924"/>
    <property type="match status" value="1"/>
</dbReference>
<protein>
    <recommendedName>
        <fullName evidence="2">DUF7924 domain-containing protein</fullName>
    </recommendedName>
</protein>
<keyword evidence="4" id="KW-1185">Reference proteome</keyword>
<evidence type="ECO:0000259" key="2">
    <source>
        <dbReference type="Pfam" id="PF25545"/>
    </source>
</evidence>
<dbReference type="AlphaFoldDB" id="A0A0A2JR55"/>